<gene>
    <name evidence="2" type="ORF">SK128_019977</name>
</gene>
<evidence type="ECO:0000256" key="1">
    <source>
        <dbReference type="SAM" id="Phobius"/>
    </source>
</evidence>
<dbReference type="Proteomes" id="UP001381693">
    <property type="component" value="Unassembled WGS sequence"/>
</dbReference>
<dbReference type="EMBL" id="JAXCGZ010015438">
    <property type="protein sequence ID" value="KAK7070290.1"/>
    <property type="molecule type" value="Genomic_DNA"/>
</dbReference>
<evidence type="ECO:0000313" key="3">
    <source>
        <dbReference type="Proteomes" id="UP001381693"/>
    </source>
</evidence>
<feature type="non-terminal residue" evidence="2">
    <location>
        <position position="53"/>
    </location>
</feature>
<keyword evidence="3" id="KW-1185">Reference proteome</keyword>
<sequence length="53" mass="5679">MGSLNFTTAKHVILFANYPPLLLDFAVGCCVLFMILGVPGNLITITALIKGKK</sequence>
<keyword evidence="1" id="KW-0472">Membrane</keyword>
<organism evidence="2 3">
    <name type="scientific">Halocaridina rubra</name>
    <name type="common">Hawaiian red shrimp</name>
    <dbReference type="NCBI Taxonomy" id="373956"/>
    <lineage>
        <taxon>Eukaryota</taxon>
        <taxon>Metazoa</taxon>
        <taxon>Ecdysozoa</taxon>
        <taxon>Arthropoda</taxon>
        <taxon>Crustacea</taxon>
        <taxon>Multicrustacea</taxon>
        <taxon>Malacostraca</taxon>
        <taxon>Eumalacostraca</taxon>
        <taxon>Eucarida</taxon>
        <taxon>Decapoda</taxon>
        <taxon>Pleocyemata</taxon>
        <taxon>Caridea</taxon>
        <taxon>Atyoidea</taxon>
        <taxon>Atyidae</taxon>
        <taxon>Halocaridina</taxon>
    </lineage>
</organism>
<accession>A0AAN8WQC3</accession>
<comment type="caution">
    <text evidence="2">The sequence shown here is derived from an EMBL/GenBank/DDBJ whole genome shotgun (WGS) entry which is preliminary data.</text>
</comment>
<keyword evidence="1" id="KW-0812">Transmembrane</keyword>
<evidence type="ECO:0000313" key="2">
    <source>
        <dbReference type="EMBL" id="KAK7070290.1"/>
    </source>
</evidence>
<reference evidence="2 3" key="1">
    <citation type="submission" date="2023-11" db="EMBL/GenBank/DDBJ databases">
        <title>Halocaridina rubra genome assembly.</title>
        <authorList>
            <person name="Smith C."/>
        </authorList>
    </citation>
    <scope>NUCLEOTIDE SEQUENCE [LARGE SCALE GENOMIC DNA]</scope>
    <source>
        <strain evidence="2">EP-1</strain>
        <tissue evidence="2">Whole</tissue>
    </source>
</reference>
<proteinExistence type="predicted"/>
<name>A0AAN8WQC3_HALRR</name>
<keyword evidence="1" id="KW-1133">Transmembrane helix</keyword>
<feature type="transmembrane region" description="Helical" evidence="1">
    <location>
        <begin position="25"/>
        <end position="49"/>
    </location>
</feature>
<dbReference type="AlphaFoldDB" id="A0AAN8WQC3"/>
<protein>
    <submittedName>
        <fullName evidence="2">Uncharacterized protein</fullName>
    </submittedName>
</protein>